<dbReference type="AlphaFoldDB" id="A0AAE0X1N2"/>
<accession>A0AAE0X1N2</accession>
<organism evidence="3 4">
    <name type="scientific">Podospora appendiculata</name>
    <dbReference type="NCBI Taxonomy" id="314037"/>
    <lineage>
        <taxon>Eukaryota</taxon>
        <taxon>Fungi</taxon>
        <taxon>Dikarya</taxon>
        <taxon>Ascomycota</taxon>
        <taxon>Pezizomycotina</taxon>
        <taxon>Sordariomycetes</taxon>
        <taxon>Sordariomycetidae</taxon>
        <taxon>Sordariales</taxon>
        <taxon>Podosporaceae</taxon>
        <taxon>Podospora</taxon>
    </lineage>
</organism>
<feature type="signal peptide" evidence="2">
    <location>
        <begin position="1"/>
        <end position="18"/>
    </location>
</feature>
<dbReference type="EMBL" id="JAULSO010000005">
    <property type="protein sequence ID" value="KAK3682821.1"/>
    <property type="molecule type" value="Genomic_DNA"/>
</dbReference>
<reference evidence="3" key="2">
    <citation type="submission" date="2023-06" db="EMBL/GenBank/DDBJ databases">
        <authorList>
            <consortium name="Lawrence Berkeley National Laboratory"/>
            <person name="Haridas S."/>
            <person name="Hensen N."/>
            <person name="Bonometti L."/>
            <person name="Westerberg I."/>
            <person name="Brannstrom I.O."/>
            <person name="Guillou S."/>
            <person name="Cros-Aarteil S."/>
            <person name="Calhoun S."/>
            <person name="Kuo A."/>
            <person name="Mondo S."/>
            <person name="Pangilinan J."/>
            <person name="Riley R."/>
            <person name="Labutti K."/>
            <person name="Andreopoulos B."/>
            <person name="Lipzen A."/>
            <person name="Chen C."/>
            <person name="Yanf M."/>
            <person name="Daum C."/>
            <person name="Ng V."/>
            <person name="Clum A."/>
            <person name="Steindorff A."/>
            <person name="Ohm R."/>
            <person name="Martin F."/>
            <person name="Silar P."/>
            <person name="Natvig D."/>
            <person name="Lalanne C."/>
            <person name="Gautier V."/>
            <person name="Ament-Velasquez S.L."/>
            <person name="Kruys A."/>
            <person name="Hutchinson M.I."/>
            <person name="Powell A.J."/>
            <person name="Barry K."/>
            <person name="Miller A.N."/>
            <person name="Grigoriev I.V."/>
            <person name="Debuchy R."/>
            <person name="Gladieux P."/>
            <person name="Thoren M.H."/>
            <person name="Johannesson H."/>
        </authorList>
    </citation>
    <scope>NUCLEOTIDE SEQUENCE</scope>
    <source>
        <strain evidence="3">CBS 314.62</strain>
    </source>
</reference>
<dbReference type="Proteomes" id="UP001270362">
    <property type="component" value="Unassembled WGS sequence"/>
</dbReference>
<comment type="caution">
    <text evidence="3">The sequence shown here is derived from an EMBL/GenBank/DDBJ whole genome shotgun (WGS) entry which is preliminary data.</text>
</comment>
<evidence type="ECO:0000313" key="4">
    <source>
        <dbReference type="Proteomes" id="UP001270362"/>
    </source>
</evidence>
<feature type="chain" id="PRO_5042050552" evidence="2">
    <location>
        <begin position="19"/>
        <end position="267"/>
    </location>
</feature>
<sequence>MKPSALFTTAIFATSASAIGPASPGAAPQAARPAGKPAPTENWKWASTSPFQSAALKTKFAPWSCAAEQTFRAREFLLDDLSELPPLGIKPFREALKLVFADRHYPGSWDGIDPHGYDRDLLVMDYAQVPRRVRAWIEEQERSEGKGKGLFAVYEKPVGEAEPTGTVNFNDEEEDEDRKADEGRVVVFAPGALWEVLPLWVAEESACPDALLDITKYSAELADGKVVAWPINKTKAQRNAGEREIEFTIRAQVLEAAPVESAEKEEL</sequence>
<evidence type="ECO:0000313" key="3">
    <source>
        <dbReference type="EMBL" id="KAK3682821.1"/>
    </source>
</evidence>
<name>A0AAE0X1N2_9PEZI</name>
<evidence type="ECO:0000256" key="1">
    <source>
        <dbReference type="SAM" id="MobiDB-lite"/>
    </source>
</evidence>
<evidence type="ECO:0000256" key="2">
    <source>
        <dbReference type="SAM" id="SignalP"/>
    </source>
</evidence>
<keyword evidence="2" id="KW-0732">Signal</keyword>
<proteinExistence type="predicted"/>
<feature type="compositionally biased region" description="Low complexity" evidence="1">
    <location>
        <begin position="20"/>
        <end position="39"/>
    </location>
</feature>
<keyword evidence="4" id="KW-1185">Reference proteome</keyword>
<protein>
    <submittedName>
        <fullName evidence="3">Uncharacterized protein</fullName>
    </submittedName>
</protein>
<gene>
    <name evidence="3" type="ORF">B0T22DRAFT_539808</name>
</gene>
<reference evidence="3" key="1">
    <citation type="journal article" date="2023" name="Mol. Phylogenet. Evol.">
        <title>Genome-scale phylogeny and comparative genomics of the fungal order Sordariales.</title>
        <authorList>
            <person name="Hensen N."/>
            <person name="Bonometti L."/>
            <person name="Westerberg I."/>
            <person name="Brannstrom I.O."/>
            <person name="Guillou S."/>
            <person name="Cros-Aarteil S."/>
            <person name="Calhoun S."/>
            <person name="Haridas S."/>
            <person name="Kuo A."/>
            <person name="Mondo S."/>
            <person name="Pangilinan J."/>
            <person name="Riley R."/>
            <person name="LaButti K."/>
            <person name="Andreopoulos B."/>
            <person name="Lipzen A."/>
            <person name="Chen C."/>
            <person name="Yan M."/>
            <person name="Daum C."/>
            <person name="Ng V."/>
            <person name="Clum A."/>
            <person name="Steindorff A."/>
            <person name="Ohm R.A."/>
            <person name="Martin F."/>
            <person name="Silar P."/>
            <person name="Natvig D.O."/>
            <person name="Lalanne C."/>
            <person name="Gautier V."/>
            <person name="Ament-Velasquez S.L."/>
            <person name="Kruys A."/>
            <person name="Hutchinson M.I."/>
            <person name="Powell A.J."/>
            <person name="Barry K."/>
            <person name="Miller A.N."/>
            <person name="Grigoriev I.V."/>
            <person name="Debuchy R."/>
            <person name="Gladieux P."/>
            <person name="Hiltunen Thoren M."/>
            <person name="Johannesson H."/>
        </authorList>
    </citation>
    <scope>NUCLEOTIDE SEQUENCE</scope>
    <source>
        <strain evidence="3">CBS 314.62</strain>
    </source>
</reference>
<feature type="region of interest" description="Disordered" evidence="1">
    <location>
        <begin position="20"/>
        <end position="40"/>
    </location>
</feature>